<evidence type="ECO:0000313" key="5">
    <source>
        <dbReference type="EMBL" id="EUB63693.1"/>
    </source>
</evidence>
<dbReference type="PANTHER" id="PTHR45911:SF4">
    <property type="entry name" value="MULTIPLE C2 AND TRANSMEMBRANE DOMAIN-CONTAINING PROTEIN"/>
    <property type="match status" value="1"/>
</dbReference>
<dbReference type="OrthoDB" id="419768at2759"/>
<dbReference type="AlphaFoldDB" id="W6UR44"/>
<dbReference type="PRINTS" id="PR00360">
    <property type="entry name" value="C2DOMAIN"/>
</dbReference>
<dbReference type="RefSeq" id="XP_024354889.1">
    <property type="nucleotide sequence ID" value="XM_024490565.1"/>
</dbReference>
<dbReference type="Pfam" id="PF00168">
    <property type="entry name" value="C2"/>
    <property type="match status" value="1"/>
</dbReference>
<name>W6UR44_ECHGR</name>
<comment type="caution">
    <text evidence="5">The sequence shown here is derived from an EMBL/GenBank/DDBJ whole genome shotgun (WGS) entry which is preliminary data.</text>
</comment>
<dbReference type="PROSITE" id="PS50004">
    <property type="entry name" value="C2"/>
    <property type="match status" value="1"/>
</dbReference>
<evidence type="ECO:0000313" key="6">
    <source>
        <dbReference type="Proteomes" id="UP000019149"/>
    </source>
</evidence>
<protein>
    <submittedName>
        <fullName evidence="5">Dysferlin</fullName>
    </submittedName>
</protein>
<dbReference type="KEGG" id="egl:EGR_01316"/>
<dbReference type="InterPro" id="IPR035892">
    <property type="entry name" value="C2_domain_sf"/>
</dbReference>
<dbReference type="STRING" id="6210.W6UR44"/>
<feature type="region of interest" description="Disordered" evidence="3">
    <location>
        <begin position="92"/>
        <end position="166"/>
    </location>
</feature>
<dbReference type="PANTHER" id="PTHR45911">
    <property type="entry name" value="C2 DOMAIN-CONTAINING PROTEIN"/>
    <property type="match status" value="1"/>
</dbReference>
<evidence type="ECO:0000259" key="4">
    <source>
        <dbReference type="PROSITE" id="PS50004"/>
    </source>
</evidence>
<feature type="compositionally biased region" description="Gly residues" evidence="3">
    <location>
        <begin position="130"/>
        <end position="154"/>
    </location>
</feature>
<gene>
    <name evidence="5" type="ORF">EGR_01316</name>
</gene>
<keyword evidence="6" id="KW-1185">Reference proteome</keyword>
<evidence type="ECO:0000256" key="2">
    <source>
        <dbReference type="ARBA" id="ARBA00022837"/>
    </source>
</evidence>
<dbReference type="Gene3D" id="2.60.40.150">
    <property type="entry name" value="C2 domain"/>
    <property type="match status" value="1"/>
</dbReference>
<organism evidence="5 6">
    <name type="scientific">Echinococcus granulosus</name>
    <name type="common">Hydatid tapeworm</name>
    <dbReference type="NCBI Taxonomy" id="6210"/>
    <lineage>
        <taxon>Eukaryota</taxon>
        <taxon>Metazoa</taxon>
        <taxon>Spiralia</taxon>
        <taxon>Lophotrochozoa</taxon>
        <taxon>Platyhelminthes</taxon>
        <taxon>Cestoda</taxon>
        <taxon>Eucestoda</taxon>
        <taxon>Cyclophyllidea</taxon>
        <taxon>Taeniidae</taxon>
        <taxon>Echinococcus</taxon>
        <taxon>Echinococcus granulosus group</taxon>
    </lineage>
</organism>
<dbReference type="InterPro" id="IPR000008">
    <property type="entry name" value="C2_dom"/>
</dbReference>
<proteinExistence type="predicted"/>
<dbReference type="EMBL" id="APAU02000005">
    <property type="protein sequence ID" value="EUB63693.1"/>
    <property type="molecule type" value="Genomic_DNA"/>
</dbReference>
<evidence type="ECO:0000256" key="1">
    <source>
        <dbReference type="ARBA" id="ARBA00022723"/>
    </source>
</evidence>
<feature type="domain" description="C2" evidence="4">
    <location>
        <begin position="1"/>
        <end position="103"/>
    </location>
</feature>
<keyword evidence="2" id="KW-0106">Calcium</keyword>
<dbReference type="GO" id="GO:0016020">
    <property type="term" value="C:membrane"/>
    <property type="evidence" value="ECO:0007669"/>
    <property type="project" value="TreeGrafter"/>
</dbReference>
<dbReference type="CTD" id="36337031"/>
<dbReference type="GO" id="GO:0005509">
    <property type="term" value="F:calcium ion binding"/>
    <property type="evidence" value="ECO:0007669"/>
    <property type="project" value="TreeGrafter"/>
</dbReference>
<keyword evidence="1" id="KW-0479">Metal-binding</keyword>
<feature type="compositionally biased region" description="Polar residues" evidence="3">
    <location>
        <begin position="103"/>
        <end position="121"/>
    </location>
</feature>
<accession>W6UR44</accession>
<reference evidence="5 6" key="1">
    <citation type="journal article" date="2013" name="Nat. Genet.">
        <title>The genome of the hydatid tapeworm Echinococcus granulosus.</title>
        <authorList>
            <person name="Zheng H."/>
            <person name="Zhang W."/>
            <person name="Zhang L."/>
            <person name="Zhang Z."/>
            <person name="Li J."/>
            <person name="Lu G."/>
            <person name="Zhu Y."/>
            <person name="Wang Y."/>
            <person name="Huang Y."/>
            <person name="Liu J."/>
            <person name="Kang H."/>
            <person name="Chen J."/>
            <person name="Wang L."/>
            <person name="Chen A."/>
            <person name="Yu S."/>
            <person name="Gao Z."/>
            <person name="Jin L."/>
            <person name="Gu W."/>
            <person name="Wang Z."/>
            <person name="Zhao L."/>
            <person name="Shi B."/>
            <person name="Wen H."/>
            <person name="Lin R."/>
            <person name="Jones M.K."/>
            <person name="Brejova B."/>
            <person name="Vinar T."/>
            <person name="Zhao G."/>
            <person name="McManus D.P."/>
            <person name="Chen Z."/>
            <person name="Zhou Y."/>
            <person name="Wang S."/>
        </authorList>
    </citation>
    <scope>NUCLEOTIDE SEQUENCE [LARGE SCALE GENOMIC DNA]</scope>
</reference>
<evidence type="ECO:0000256" key="3">
    <source>
        <dbReference type="SAM" id="MobiDB-lite"/>
    </source>
</evidence>
<dbReference type="SMART" id="SM00239">
    <property type="entry name" value="C2"/>
    <property type="match status" value="1"/>
</dbReference>
<dbReference type="Proteomes" id="UP000019149">
    <property type="component" value="Unassembled WGS sequence"/>
</dbReference>
<sequence>MLRVLVEKAVNLKNVELIGKSDPYCRLEFKGEKKKTKHINDNLNPEWNESIEFDLKGEALTPNDTLEVKVFDHDDVSVDKFMGKVSVPLGSFSGGEKEKKESLTLNDKNNQPTQQSIQLTITYEPPAQGGATGSGGAAGESIGGGGGDGVGSGEGSAVQGGTVGEKKGDVSDLLPAIDKSYSTKVQDFQRDLLNQITSTQYRAVMPIGALDVFHVVPVIVPSIPYVLDL</sequence>
<dbReference type="SUPFAM" id="SSF49562">
    <property type="entry name" value="C2 domain (Calcium/lipid-binding domain, CaLB)"/>
    <property type="match status" value="1"/>
</dbReference>
<dbReference type="GeneID" id="36337031"/>